<evidence type="ECO:0000313" key="1">
    <source>
        <dbReference type="EMBL" id="EPT01754.1"/>
    </source>
</evidence>
<sequence>MSQSRVDVVHGYSRTPLEVLEVIITSTDDGPSLARWSLVSRVWSVIARKQRFRTVTISAREDGFPLAASLLCDPTSAILPFVRRIRFEEGIDLENLYEHDHRISRYIKVDHGTPFLDDILSAIRIVDLANLQSLEIVDLTWAEISEGSRRSFIKLWYNNFVLDRDPRGDHCGVIPPKVLYLMPRPLHSPI</sequence>
<reference evidence="1 2" key="1">
    <citation type="journal article" date="2012" name="Science">
        <title>The Paleozoic origin of enzymatic lignin decomposition reconstructed from 31 fungal genomes.</title>
        <authorList>
            <person name="Floudas D."/>
            <person name="Binder M."/>
            <person name="Riley R."/>
            <person name="Barry K."/>
            <person name="Blanchette R.A."/>
            <person name="Henrissat B."/>
            <person name="Martinez A.T."/>
            <person name="Otillar R."/>
            <person name="Spatafora J.W."/>
            <person name="Yadav J.S."/>
            <person name="Aerts A."/>
            <person name="Benoit I."/>
            <person name="Boyd A."/>
            <person name="Carlson A."/>
            <person name="Copeland A."/>
            <person name="Coutinho P.M."/>
            <person name="de Vries R.P."/>
            <person name="Ferreira P."/>
            <person name="Findley K."/>
            <person name="Foster B."/>
            <person name="Gaskell J."/>
            <person name="Glotzer D."/>
            <person name="Gorecki P."/>
            <person name="Heitman J."/>
            <person name="Hesse C."/>
            <person name="Hori C."/>
            <person name="Igarashi K."/>
            <person name="Jurgens J.A."/>
            <person name="Kallen N."/>
            <person name="Kersten P."/>
            <person name="Kohler A."/>
            <person name="Kuees U."/>
            <person name="Kumar T.K.A."/>
            <person name="Kuo A."/>
            <person name="LaButti K."/>
            <person name="Larrondo L.F."/>
            <person name="Lindquist E."/>
            <person name="Ling A."/>
            <person name="Lombard V."/>
            <person name="Lucas S."/>
            <person name="Lundell T."/>
            <person name="Martin R."/>
            <person name="McLaughlin D.J."/>
            <person name="Morgenstern I."/>
            <person name="Morin E."/>
            <person name="Murat C."/>
            <person name="Nagy L.G."/>
            <person name="Nolan M."/>
            <person name="Ohm R.A."/>
            <person name="Patyshakuliyeva A."/>
            <person name="Rokas A."/>
            <person name="Ruiz-Duenas F.J."/>
            <person name="Sabat G."/>
            <person name="Salamov A."/>
            <person name="Samejima M."/>
            <person name="Schmutz J."/>
            <person name="Slot J.C."/>
            <person name="St John F."/>
            <person name="Stenlid J."/>
            <person name="Sun H."/>
            <person name="Sun S."/>
            <person name="Syed K."/>
            <person name="Tsang A."/>
            <person name="Wiebenga A."/>
            <person name="Young D."/>
            <person name="Pisabarro A."/>
            <person name="Eastwood D.C."/>
            <person name="Martin F."/>
            <person name="Cullen D."/>
            <person name="Grigoriev I.V."/>
            <person name="Hibbett D.S."/>
        </authorList>
    </citation>
    <scope>NUCLEOTIDE SEQUENCE</scope>
    <source>
        <strain evidence="2">FP-58527</strain>
    </source>
</reference>
<gene>
    <name evidence="1" type="ORF">FOMPIDRAFT_100977</name>
</gene>
<name>S8EF07_FOMSC</name>
<evidence type="ECO:0000313" key="2">
    <source>
        <dbReference type="Proteomes" id="UP000015241"/>
    </source>
</evidence>
<keyword evidence="2" id="KW-1185">Reference proteome</keyword>
<dbReference type="OrthoDB" id="2747681at2759"/>
<evidence type="ECO:0008006" key="3">
    <source>
        <dbReference type="Google" id="ProtNLM"/>
    </source>
</evidence>
<dbReference type="Proteomes" id="UP000015241">
    <property type="component" value="Unassembled WGS sequence"/>
</dbReference>
<dbReference type="HOGENOM" id="CLU_1428006_0_0_1"/>
<dbReference type="AlphaFoldDB" id="S8EF07"/>
<dbReference type="EMBL" id="KE504139">
    <property type="protein sequence ID" value="EPT01754.1"/>
    <property type="molecule type" value="Genomic_DNA"/>
</dbReference>
<proteinExistence type="predicted"/>
<accession>S8EF07</accession>
<organism evidence="1 2">
    <name type="scientific">Fomitopsis schrenkii</name>
    <name type="common">Brown rot fungus</name>
    <dbReference type="NCBI Taxonomy" id="2126942"/>
    <lineage>
        <taxon>Eukaryota</taxon>
        <taxon>Fungi</taxon>
        <taxon>Dikarya</taxon>
        <taxon>Basidiomycota</taxon>
        <taxon>Agaricomycotina</taxon>
        <taxon>Agaricomycetes</taxon>
        <taxon>Polyporales</taxon>
        <taxon>Fomitopsis</taxon>
    </lineage>
</organism>
<protein>
    <recommendedName>
        <fullName evidence="3">F-box domain-containing protein</fullName>
    </recommendedName>
</protein>
<dbReference type="InParanoid" id="S8EF07"/>